<keyword evidence="1" id="KW-0378">Hydrolase</keyword>
<dbReference type="CDD" id="cd02696">
    <property type="entry name" value="MurNAc-LAA"/>
    <property type="match status" value="1"/>
</dbReference>
<keyword evidence="3" id="KW-0812">Transmembrane</keyword>
<dbReference type="Gene3D" id="3.40.630.40">
    <property type="entry name" value="Zn-dependent exopeptidases"/>
    <property type="match status" value="1"/>
</dbReference>
<dbReference type="SMART" id="SM00646">
    <property type="entry name" value="Ami_3"/>
    <property type="match status" value="1"/>
</dbReference>
<dbReference type="EMBL" id="FNPG01000013">
    <property type="protein sequence ID" value="SDY32817.1"/>
    <property type="molecule type" value="Genomic_DNA"/>
</dbReference>
<evidence type="ECO:0000259" key="4">
    <source>
        <dbReference type="SMART" id="SM00646"/>
    </source>
</evidence>
<dbReference type="PANTHER" id="PTHR30404">
    <property type="entry name" value="N-ACETYLMURAMOYL-L-ALANINE AMIDASE"/>
    <property type="match status" value="1"/>
</dbReference>
<dbReference type="STRING" id="1122142.SAMN02910414_01306"/>
<gene>
    <name evidence="5" type="ORF">SAMN02910414_01306</name>
</gene>
<keyword evidence="3" id="KW-1133">Transmembrane helix</keyword>
<evidence type="ECO:0000256" key="2">
    <source>
        <dbReference type="SAM" id="MobiDB-lite"/>
    </source>
</evidence>
<feature type="transmembrane region" description="Helical" evidence="3">
    <location>
        <begin position="24"/>
        <end position="49"/>
    </location>
</feature>
<evidence type="ECO:0000313" key="6">
    <source>
        <dbReference type="Proteomes" id="UP000183918"/>
    </source>
</evidence>
<organism evidence="5 6">
    <name type="scientific">Lachnobacterium bovis DSM 14045</name>
    <dbReference type="NCBI Taxonomy" id="1122142"/>
    <lineage>
        <taxon>Bacteria</taxon>
        <taxon>Bacillati</taxon>
        <taxon>Bacillota</taxon>
        <taxon>Clostridia</taxon>
        <taxon>Lachnospirales</taxon>
        <taxon>Lachnospiraceae</taxon>
        <taxon>Lachnobacterium</taxon>
    </lineage>
</organism>
<name>A0A1H3IZ33_9FIRM</name>
<protein>
    <submittedName>
        <fullName evidence="5">N-acetylmuramoyl-L-alanine amidase</fullName>
    </submittedName>
</protein>
<dbReference type="SUPFAM" id="SSF53187">
    <property type="entry name" value="Zn-dependent exopeptidases"/>
    <property type="match status" value="1"/>
</dbReference>
<evidence type="ECO:0000313" key="5">
    <source>
        <dbReference type="EMBL" id="SDY32817.1"/>
    </source>
</evidence>
<dbReference type="RefSeq" id="WP_074717247.1">
    <property type="nucleotide sequence ID" value="NZ_FNPG01000013.1"/>
</dbReference>
<feature type="compositionally biased region" description="Low complexity" evidence="2">
    <location>
        <begin position="81"/>
        <end position="104"/>
    </location>
</feature>
<dbReference type="OrthoDB" id="9812065at2"/>
<dbReference type="GO" id="GO:0009253">
    <property type="term" value="P:peptidoglycan catabolic process"/>
    <property type="evidence" value="ECO:0007669"/>
    <property type="project" value="InterPro"/>
</dbReference>
<dbReference type="PANTHER" id="PTHR30404:SF0">
    <property type="entry name" value="N-ACETYLMURAMOYL-L-ALANINE AMIDASE AMIC"/>
    <property type="match status" value="1"/>
</dbReference>
<sequence>MEKGKRTHSEYLKAKKLRQRKRKILRASVYMIYYGFWTIIIALVLYFSYSFISSKFGNQARLKANTKDIVMYNDESFTDNDTTVSHSSTVSNSKSNNGNDSSSNQPRKQEIVNDGTLVVCIDAGHGGKDRGCNRRKRSEKNDTLKLALEIQKYLNSQGIKVVMTRSKDNYLTLQERVDICSSKKCDYFISLHRNCGNGNGYETWLASDACDEAKELANNIHTGMVDVGVSKDRNVKTGSQKNPNEDYFVLRNTTTPACLLELGFLNNSTDNKYFDSNTKAYAKAISDAIISTYNKYHSKNTKK</sequence>
<dbReference type="Pfam" id="PF01520">
    <property type="entry name" value="Amidase_3"/>
    <property type="match status" value="1"/>
</dbReference>
<dbReference type="GO" id="GO:0008745">
    <property type="term" value="F:N-acetylmuramoyl-L-alanine amidase activity"/>
    <property type="evidence" value="ECO:0007669"/>
    <property type="project" value="InterPro"/>
</dbReference>
<evidence type="ECO:0000256" key="3">
    <source>
        <dbReference type="SAM" id="Phobius"/>
    </source>
</evidence>
<dbReference type="Proteomes" id="UP000183918">
    <property type="component" value="Unassembled WGS sequence"/>
</dbReference>
<dbReference type="InterPro" id="IPR050695">
    <property type="entry name" value="N-acetylmuramoyl_amidase_3"/>
</dbReference>
<proteinExistence type="predicted"/>
<dbReference type="InterPro" id="IPR002508">
    <property type="entry name" value="MurNAc-LAA_cat"/>
</dbReference>
<dbReference type="GO" id="GO:0030288">
    <property type="term" value="C:outer membrane-bounded periplasmic space"/>
    <property type="evidence" value="ECO:0007669"/>
    <property type="project" value="TreeGrafter"/>
</dbReference>
<accession>A0A1H3IZ33</accession>
<feature type="region of interest" description="Disordered" evidence="2">
    <location>
        <begin position="81"/>
        <end position="108"/>
    </location>
</feature>
<keyword evidence="3" id="KW-0472">Membrane</keyword>
<reference evidence="5 6" key="1">
    <citation type="submission" date="2016-10" db="EMBL/GenBank/DDBJ databases">
        <authorList>
            <person name="de Groot N.N."/>
        </authorList>
    </citation>
    <scope>NUCLEOTIDE SEQUENCE [LARGE SCALE GENOMIC DNA]</scope>
    <source>
        <strain evidence="5 6">DSM 14045</strain>
    </source>
</reference>
<keyword evidence="6" id="KW-1185">Reference proteome</keyword>
<dbReference type="AlphaFoldDB" id="A0A1H3IZ33"/>
<feature type="domain" description="MurNAc-LAA" evidence="4">
    <location>
        <begin position="177"/>
        <end position="290"/>
    </location>
</feature>
<evidence type="ECO:0000256" key="1">
    <source>
        <dbReference type="ARBA" id="ARBA00022801"/>
    </source>
</evidence>